<evidence type="ECO:0000256" key="1">
    <source>
        <dbReference type="SAM" id="MobiDB-lite"/>
    </source>
</evidence>
<proteinExistence type="predicted"/>
<dbReference type="Pfam" id="PF05097">
    <property type="entry name" value="DUF688"/>
    <property type="match status" value="1"/>
</dbReference>
<feature type="compositionally biased region" description="Low complexity" evidence="1">
    <location>
        <begin position="137"/>
        <end position="156"/>
    </location>
</feature>
<evidence type="ECO:0000313" key="3">
    <source>
        <dbReference type="EMBL" id="JAT58381.1"/>
    </source>
</evidence>
<protein>
    <submittedName>
        <fullName evidence="2">Uncharacterized protein</fullName>
    </submittedName>
</protein>
<evidence type="ECO:0000313" key="2">
    <source>
        <dbReference type="EMBL" id="JAT40761.1"/>
    </source>
</evidence>
<dbReference type="PANTHER" id="PTHR33671:SF2">
    <property type="entry name" value="N-METHYLTRANSFERASE, PUTATIVE (DUF688)-RELATED"/>
    <property type="match status" value="1"/>
</dbReference>
<dbReference type="EMBL" id="GDJX01027175">
    <property type="protein sequence ID" value="JAT40761.1"/>
    <property type="molecule type" value="Transcribed_RNA"/>
</dbReference>
<feature type="compositionally biased region" description="Basic and acidic residues" evidence="1">
    <location>
        <begin position="157"/>
        <end position="169"/>
    </location>
</feature>
<feature type="region of interest" description="Disordered" evidence="1">
    <location>
        <begin position="413"/>
        <end position="471"/>
    </location>
</feature>
<feature type="compositionally biased region" description="Basic and acidic residues" evidence="1">
    <location>
        <begin position="275"/>
        <end position="289"/>
    </location>
</feature>
<feature type="region of interest" description="Disordered" evidence="1">
    <location>
        <begin position="1"/>
        <end position="170"/>
    </location>
</feature>
<organism evidence="2">
    <name type="scientific">Anthurium amnicola</name>
    <dbReference type="NCBI Taxonomy" id="1678845"/>
    <lineage>
        <taxon>Eukaryota</taxon>
        <taxon>Viridiplantae</taxon>
        <taxon>Streptophyta</taxon>
        <taxon>Embryophyta</taxon>
        <taxon>Tracheophyta</taxon>
        <taxon>Spermatophyta</taxon>
        <taxon>Magnoliopsida</taxon>
        <taxon>Liliopsida</taxon>
        <taxon>Araceae</taxon>
        <taxon>Pothoideae</taxon>
        <taxon>Potheae</taxon>
        <taxon>Anthurium</taxon>
    </lineage>
</organism>
<reference evidence="2" key="1">
    <citation type="submission" date="2015-07" db="EMBL/GenBank/DDBJ databases">
        <title>Transcriptome Assembly of Anthurium amnicola.</title>
        <authorList>
            <person name="Suzuki J."/>
        </authorList>
    </citation>
    <scope>NUCLEOTIDE SEQUENCE</scope>
</reference>
<accession>A0A1D1XEV8</accession>
<feature type="compositionally biased region" description="Polar residues" evidence="1">
    <location>
        <begin position="419"/>
        <end position="435"/>
    </location>
</feature>
<feature type="compositionally biased region" description="Gly residues" evidence="1">
    <location>
        <begin position="81"/>
        <end position="91"/>
    </location>
</feature>
<feature type="region of interest" description="Disordered" evidence="1">
    <location>
        <begin position="258"/>
        <end position="295"/>
    </location>
</feature>
<gene>
    <name evidence="3" type="ORF">g.84444</name>
    <name evidence="2" type="ORF">g.84447</name>
</gene>
<dbReference type="AlphaFoldDB" id="A0A1D1XEV8"/>
<dbReference type="PANTHER" id="PTHR33671">
    <property type="entry name" value="N-METHYLTRANSFERASE, PUTATIVE (DUF688)-RELATED"/>
    <property type="match status" value="1"/>
</dbReference>
<dbReference type="InterPro" id="IPR007789">
    <property type="entry name" value="DUF688"/>
</dbReference>
<dbReference type="EMBL" id="GDJX01009555">
    <property type="protein sequence ID" value="JAT58381.1"/>
    <property type="molecule type" value="Transcribed_RNA"/>
</dbReference>
<name>A0A1D1XEV8_9ARAE</name>
<sequence length="708" mass="75683">MEGKGLDFDAPLLSVRRFTSAPPPAPPSSDPGRGAGAGGRPVAGERPRRASLPFYRSDLRSGPVRNPGVVPFVWEQSPGLPKGGAVVGGSHAGPVGTPAAAPKPPPGRIWRRPPDQKEEPVGTDAMDSANNGALPRTTTAATASSSTPKGTSSKPPESAREDSKGEAKAKQVVGLVAEAAILDEQRGSFEEEGEVEEEDAFSDAMETLSRTESCFMNCSISGLTGAMEARQPSGVFSTDPQVRDFMMGRFLPAAQAVATGSPQCAPRKPPVPGRDPPRRVVEKGGEPRRPAVPLPYQHRPAHASAFPRLHHPTDVGNVGDEDDGSDTCDDADDLPVKGCGLLPRFCLKGSFGLLNPVSGVKVSGRMPLPAARRRSPQLTTSHHGSLGAAQDEHTWEEVYKYKLGRLHRQVGEEGRKITSESNQLSYWSVSQTPDGSSPYRRSTAGGISPHRNDMPPSPSREGKGFLPTPKCGDRAGEDYVASELCAKGSGGYWEITPTINSKQASGSLSPVVEKTVYVDSVQVLGNPHFQPCYSDTKAVASCSDKNSEIGGGSQRIEISPISGTCEGDALQHKIFAVVDADELHSADQSGPVEQMNYIIDSKQNHLLCGPEPLKADEQGKNDNNVLQALLPPPLPKSPSESWLWRTLPSMSAKNSNPQSFLGFQFHPTKQVVRTSSTDPRWETIVKTTVLPREHMRFADVLAKPANEN</sequence>